<evidence type="ECO:0000256" key="1">
    <source>
        <dbReference type="PROSITE-ProRule" id="PRU00175"/>
    </source>
</evidence>
<feature type="region of interest" description="Disordered" evidence="2">
    <location>
        <begin position="77"/>
        <end position="101"/>
    </location>
</feature>
<proteinExistence type="predicted"/>
<dbReference type="SUPFAM" id="SSF57850">
    <property type="entry name" value="RING/U-box"/>
    <property type="match status" value="1"/>
</dbReference>
<evidence type="ECO:0000256" key="2">
    <source>
        <dbReference type="SAM" id="MobiDB-lite"/>
    </source>
</evidence>
<dbReference type="Proteomes" id="UP001497392">
    <property type="component" value="Unassembled WGS sequence"/>
</dbReference>
<keyword evidence="1" id="KW-0479">Metal-binding</keyword>
<gene>
    <name evidence="5" type="primary">g253</name>
    <name evidence="5" type="ORF">VP750_LOCUS221</name>
</gene>
<sequence length="218" mass="24794">MFFYFGSSGGGQGVHRFGPPALFLLTILSTGWLSGPTAFFVLFLACCIGAWQVRQHGLWPTLRRAFITGWQVELDPRQQRRGQQRGRPAAPRPQSRKERFEQVTKEVHKLPMEEFVTREELRRCTLHELREKLLQRGISEKGIERGEAVERILGAEGSNTTSASCGICCEDYASGEVLRRLRCGHKFHLECIDRWFLSSLDYSRPVACPICNAPLSQQ</sequence>
<keyword evidence="6" id="KW-1185">Reference proteome</keyword>
<dbReference type="Gene3D" id="3.30.40.10">
    <property type="entry name" value="Zinc/RING finger domain, C3HC4 (zinc finger)"/>
    <property type="match status" value="1"/>
</dbReference>
<dbReference type="EMBL" id="CAXHTA020000001">
    <property type="protein sequence ID" value="CAL5218562.1"/>
    <property type="molecule type" value="Genomic_DNA"/>
</dbReference>
<keyword evidence="1" id="KW-0862">Zinc</keyword>
<dbReference type="InterPro" id="IPR051826">
    <property type="entry name" value="E3_ubiquitin-ligase_domain"/>
</dbReference>
<evidence type="ECO:0000313" key="5">
    <source>
        <dbReference type="EMBL" id="CAL5218562.1"/>
    </source>
</evidence>
<organism evidence="5 6">
    <name type="scientific">Coccomyxa viridis</name>
    <dbReference type="NCBI Taxonomy" id="1274662"/>
    <lineage>
        <taxon>Eukaryota</taxon>
        <taxon>Viridiplantae</taxon>
        <taxon>Chlorophyta</taxon>
        <taxon>core chlorophytes</taxon>
        <taxon>Trebouxiophyceae</taxon>
        <taxon>Trebouxiophyceae incertae sedis</taxon>
        <taxon>Coccomyxaceae</taxon>
        <taxon>Coccomyxa</taxon>
    </lineage>
</organism>
<dbReference type="SMART" id="SM00184">
    <property type="entry name" value="RING"/>
    <property type="match status" value="1"/>
</dbReference>
<evidence type="ECO:0000313" key="6">
    <source>
        <dbReference type="Proteomes" id="UP001497392"/>
    </source>
</evidence>
<comment type="caution">
    <text evidence="5">The sequence shown here is derived from an EMBL/GenBank/DDBJ whole genome shotgun (WGS) entry which is preliminary data.</text>
</comment>
<dbReference type="PROSITE" id="PS50089">
    <property type="entry name" value="ZF_RING_2"/>
    <property type="match status" value="1"/>
</dbReference>
<dbReference type="InterPro" id="IPR001841">
    <property type="entry name" value="Znf_RING"/>
</dbReference>
<keyword evidence="3" id="KW-0812">Transmembrane</keyword>
<dbReference type="InterPro" id="IPR013083">
    <property type="entry name" value="Znf_RING/FYVE/PHD"/>
</dbReference>
<feature type="domain" description="RING-type" evidence="4">
    <location>
        <begin position="165"/>
        <end position="212"/>
    </location>
</feature>
<keyword evidence="1" id="KW-0863">Zinc-finger</keyword>
<evidence type="ECO:0000259" key="4">
    <source>
        <dbReference type="PROSITE" id="PS50089"/>
    </source>
</evidence>
<protein>
    <submittedName>
        <fullName evidence="5">G253 protein</fullName>
    </submittedName>
</protein>
<name>A0ABP1FLU6_9CHLO</name>
<keyword evidence="3" id="KW-1133">Transmembrane helix</keyword>
<evidence type="ECO:0000256" key="3">
    <source>
        <dbReference type="SAM" id="Phobius"/>
    </source>
</evidence>
<reference evidence="5 6" key="1">
    <citation type="submission" date="2024-06" db="EMBL/GenBank/DDBJ databases">
        <authorList>
            <person name="Kraege A."/>
            <person name="Thomma B."/>
        </authorList>
    </citation>
    <scope>NUCLEOTIDE SEQUENCE [LARGE SCALE GENOMIC DNA]</scope>
</reference>
<dbReference type="PANTHER" id="PTHR22765:SF434">
    <property type="entry name" value="GB|AAD18119.1-RELATED"/>
    <property type="match status" value="1"/>
</dbReference>
<dbReference type="Pfam" id="PF13639">
    <property type="entry name" value="zf-RING_2"/>
    <property type="match status" value="1"/>
</dbReference>
<feature type="transmembrane region" description="Helical" evidence="3">
    <location>
        <begin position="20"/>
        <end position="53"/>
    </location>
</feature>
<keyword evidence="3" id="KW-0472">Membrane</keyword>
<dbReference type="PANTHER" id="PTHR22765">
    <property type="entry name" value="RING FINGER AND PROTEASE ASSOCIATED DOMAIN-CONTAINING"/>
    <property type="match status" value="1"/>
</dbReference>
<accession>A0ABP1FLU6</accession>